<evidence type="ECO:0008006" key="4">
    <source>
        <dbReference type="Google" id="ProtNLM"/>
    </source>
</evidence>
<evidence type="ECO:0000313" key="2">
    <source>
        <dbReference type="EMBL" id="SKA37837.1"/>
    </source>
</evidence>
<reference evidence="3" key="1">
    <citation type="submission" date="2017-02" db="EMBL/GenBank/DDBJ databases">
        <authorList>
            <person name="Varghese N."/>
            <person name="Submissions S."/>
        </authorList>
    </citation>
    <scope>NUCLEOTIDE SEQUENCE [LARGE SCALE GENOMIC DNA]</scope>
    <source>
        <strain evidence="3">ATCC 27094</strain>
    </source>
</reference>
<dbReference type="EMBL" id="FUWJ01000015">
    <property type="protein sequence ID" value="SKA37837.1"/>
    <property type="molecule type" value="Genomic_DNA"/>
</dbReference>
<gene>
    <name evidence="2" type="ORF">SAMN02745126_05966</name>
</gene>
<evidence type="ECO:0000256" key="1">
    <source>
        <dbReference type="SAM" id="MobiDB-lite"/>
    </source>
</evidence>
<dbReference type="STRING" id="225324.SAMN02745126_05966"/>
<dbReference type="Proteomes" id="UP000190092">
    <property type="component" value="Unassembled WGS sequence"/>
</dbReference>
<dbReference type="OrthoDB" id="8842400at2"/>
<keyword evidence="3" id="KW-1185">Reference proteome</keyword>
<dbReference type="RefSeq" id="WP_085937706.1">
    <property type="nucleotide sequence ID" value="NZ_FUWJ01000015.1"/>
</dbReference>
<dbReference type="Gene3D" id="3.40.50.150">
    <property type="entry name" value="Vaccinia Virus protein VP39"/>
    <property type="match status" value="1"/>
</dbReference>
<proteinExistence type="predicted"/>
<protein>
    <recommendedName>
        <fullName evidence="4">Methyltransferase domain-containing protein</fullName>
    </recommendedName>
</protein>
<dbReference type="InterPro" id="IPR029063">
    <property type="entry name" value="SAM-dependent_MTases_sf"/>
</dbReference>
<dbReference type="SUPFAM" id="SSF53335">
    <property type="entry name" value="S-adenosyl-L-methionine-dependent methyltransferases"/>
    <property type="match status" value="1"/>
</dbReference>
<accession>A0A1T4TBR0</accession>
<organism evidence="2 3">
    <name type="scientific">Enhydrobacter aerosaccus</name>
    <dbReference type="NCBI Taxonomy" id="225324"/>
    <lineage>
        <taxon>Bacteria</taxon>
        <taxon>Pseudomonadati</taxon>
        <taxon>Pseudomonadota</taxon>
        <taxon>Alphaproteobacteria</taxon>
        <taxon>Hyphomicrobiales</taxon>
        <taxon>Enhydrobacter</taxon>
    </lineage>
</organism>
<evidence type="ECO:0000313" key="3">
    <source>
        <dbReference type="Proteomes" id="UP000190092"/>
    </source>
</evidence>
<dbReference type="AlphaFoldDB" id="A0A1T4TBR0"/>
<sequence>MAITRHLAELVLAEHKHRKISGEVLLLGRQLVLMTPDEAQALVEKLGLPVLSTAFIDYDKTPHPYPKKLISDASFFSLFSDAVVKACDVSPYEGAEIIFSLSDDVPESLLKRFDFIYNGSVLDNVFDPAACIRNASKMLKPDGSVFNYEGSAHASPAYLKFSPDWFFDYYALNSFADCQTYIVTYSDVHRDPWEVYQFDPFTADGALTMPMRLPPEAMVVALAQNSPEATIDRTPLQNVYRSGEHAPYLTAHERFVTSRRRAVIANLFKGTAPPEVPAPQRQSLWARLMKQPPEIAAPPLPPGHTHLGTLGSPNFLG</sequence>
<name>A0A1T4TBR0_9HYPH</name>
<feature type="region of interest" description="Disordered" evidence="1">
    <location>
        <begin position="295"/>
        <end position="317"/>
    </location>
</feature>